<keyword evidence="2" id="KW-1185">Reference proteome</keyword>
<dbReference type="Gene3D" id="1.10.340.70">
    <property type="match status" value="1"/>
</dbReference>
<evidence type="ECO:0000313" key="2">
    <source>
        <dbReference type="Proteomes" id="UP000054279"/>
    </source>
</evidence>
<proteinExistence type="predicted"/>
<reference evidence="1 2" key="1">
    <citation type="submission" date="2014-06" db="EMBL/GenBank/DDBJ databases">
        <title>Evolutionary Origins and Diversification of the Mycorrhizal Mutualists.</title>
        <authorList>
            <consortium name="DOE Joint Genome Institute"/>
            <consortium name="Mycorrhizal Genomics Consortium"/>
            <person name="Kohler A."/>
            <person name="Kuo A."/>
            <person name="Nagy L.G."/>
            <person name="Floudas D."/>
            <person name="Copeland A."/>
            <person name="Barry K.W."/>
            <person name="Cichocki N."/>
            <person name="Veneault-Fourrey C."/>
            <person name="LaButti K."/>
            <person name="Lindquist E.A."/>
            <person name="Lipzen A."/>
            <person name="Lundell T."/>
            <person name="Morin E."/>
            <person name="Murat C."/>
            <person name="Riley R."/>
            <person name="Ohm R."/>
            <person name="Sun H."/>
            <person name="Tunlid A."/>
            <person name="Henrissat B."/>
            <person name="Grigoriev I.V."/>
            <person name="Hibbett D.S."/>
            <person name="Martin F."/>
        </authorList>
    </citation>
    <scope>NUCLEOTIDE SEQUENCE [LARGE SCALE GENOMIC DNA]</scope>
    <source>
        <strain evidence="1 2">SS14</strain>
    </source>
</reference>
<gene>
    <name evidence="1" type="ORF">M422DRAFT_170516</name>
</gene>
<sequence>GLVNDIFGVKEDEELTGMRERFKEDPWALEIIEYLAGATTSLTVRERRRLHHRATGFWIEKGRLWRGNTKTKDRTSKAECIPCVEGLSRARKTHEENGHFAWDHARLHLQDEFFWPTLYTMREQPL</sequence>
<accession>A0A0C9UIZ5</accession>
<dbReference type="AlphaFoldDB" id="A0A0C9UIZ5"/>
<dbReference type="OrthoDB" id="3234307at2759"/>
<protein>
    <submittedName>
        <fullName evidence="1">Uncharacterized protein</fullName>
    </submittedName>
</protein>
<dbReference type="EMBL" id="KN837126">
    <property type="protein sequence ID" value="KIJ43023.1"/>
    <property type="molecule type" value="Genomic_DNA"/>
</dbReference>
<dbReference type="HOGENOM" id="CLU_132418_0_0_1"/>
<organism evidence="1 2">
    <name type="scientific">Sphaerobolus stellatus (strain SS14)</name>
    <dbReference type="NCBI Taxonomy" id="990650"/>
    <lineage>
        <taxon>Eukaryota</taxon>
        <taxon>Fungi</taxon>
        <taxon>Dikarya</taxon>
        <taxon>Basidiomycota</taxon>
        <taxon>Agaricomycotina</taxon>
        <taxon>Agaricomycetes</taxon>
        <taxon>Phallomycetidae</taxon>
        <taxon>Geastrales</taxon>
        <taxon>Sphaerobolaceae</taxon>
        <taxon>Sphaerobolus</taxon>
    </lineage>
</organism>
<evidence type="ECO:0000313" key="1">
    <source>
        <dbReference type="EMBL" id="KIJ43023.1"/>
    </source>
</evidence>
<feature type="non-terminal residue" evidence="1">
    <location>
        <position position="1"/>
    </location>
</feature>
<name>A0A0C9UIZ5_SPHS4</name>
<dbReference type="Proteomes" id="UP000054279">
    <property type="component" value="Unassembled WGS sequence"/>
</dbReference>